<dbReference type="Pfam" id="PF12679">
    <property type="entry name" value="ABC2_membrane_2"/>
    <property type="match status" value="1"/>
</dbReference>
<organism evidence="2 3">
    <name type="scientific">Ureibacillus aquaedulcis</name>
    <dbReference type="NCBI Taxonomy" id="3058421"/>
    <lineage>
        <taxon>Bacteria</taxon>
        <taxon>Bacillati</taxon>
        <taxon>Bacillota</taxon>
        <taxon>Bacilli</taxon>
        <taxon>Bacillales</taxon>
        <taxon>Caryophanaceae</taxon>
        <taxon>Ureibacillus</taxon>
    </lineage>
</organism>
<dbReference type="EMBL" id="JAUHTQ010000006">
    <property type="protein sequence ID" value="MDN4493764.1"/>
    <property type="molecule type" value="Genomic_DNA"/>
</dbReference>
<keyword evidence="1" id="KW-1133">Transmembrane helix</keyword>
<reference evidence="2" key="1">
    <citation type="submission" date="2023-07" db="EMBL/GenBank/DDBJ databases">
        <title>Ureibacillus sp. isolated from freshwater well.</title>
        <authorList>
            <person name="Kirdat K."/>
            <person name="Bhatt A."/>
            <person name="Teware R."/>
            <person name="Bhavsar Y."/>
            <person name="Yadav A."/>
        </authorList>
    </citation>
    <scope>NUCLEOTIDE SEQUENCE</scope>
    <source>
        <strain evidence="2">BA0131</strain>
    </source>
</reference>
<proteinExistence type="predicted"/>
<keyword evidence="3" id="KW-1185">Reference proteome</keyword>
<accession>A0ABT8GQS3</accession>
<name>A0ABT8GQS3_9BACL</name>
<keyword evidence="1" id="KW-0472">Membrane</keyword>
<evidence type="ECO:0000256" key="1">
    <source>
        <dbReference type="SAM" id="Phobius"/>
    </source>
</evidence>
<feature type="transmembrane region" description="Helical" evidence="1">
    <location>
        <begin position="232"/>
        <end position="254"/>
    </location>
</feature>
<dbReference type="Proteomes" id="UP001172743">
    <property type="component" value="Unassembled WGS sequence"/>
</dbReference>
<comment type="caution">
    <text evidence="2">The sequence shown here is derived from an EMBL/GenBank/DDBJ whole genome shotgun (WGS) entry which is preliminary data.</text>
</comment>
<feature type="transmembrane region" description="Helical" evidence="1">
    <location>
        <begin position="186"/>
        <end position="211"/>
    </location>
</feature>
<feature type="transmembrane region" description="Helical" evidence="1">
    <location>
        <begin position="125"/>
        <end position="143"/>
    </location>
</feature>
<evidence type="ECO:0000313" key="3">
    <source>
        <dbReference type="Proteomes" id="UP001172743"/>
    </source>
</evidence>
<feature type="transmembrane region" description="Helical" evidence="1">
    <location>
        <begin position="21"/>
        <end position="42"/>
    </location>
</feature>
<evidence type="ECO:0000313" key="2">
    <source>
        <dbReference type="EMBL" id="MDN4493764.1"/>
    </source>
</evidence>
<gene>
    <name evidence="2" type="ORF">QYB95_09475</name>
</gene>
<feature type="transmembrane region" description="Helical" evidence="1">
    <location>
        <begin position="155"/>
        <end position="180"/>
    </location>
</feature>
<keyword evidence="1" id="KW-0812">Transmembrane</keyword>
<sequence>MNAGILLMKKEFVQMARDLKVIWLPMVFILLGCTQPIVTYYLPNILDTLGGGQGITIDSTLISQEGGEVLASTFGSQFDQLGLIILVIALMGIIQSDKSSGMLAFILTRPVSVISYLSGKVASNYLLAAFSVTIGFLISYLYVNNLFTVVPLSHMLIALLLYLTWVLFVVSFTTMVSAVFRSQGMIALISIIFLLGCRIIISLIPNIDFINPASLSKYAMEVLISGTINTKVISIVFIEFIWIFILFSITNYWLTYRKGDHE</sequence>
<feature type="transmembrane region" description="Helical" evidence="1">
    <location>
        <begin position="77"/>
        <end position="94"/>
    </location>
</feature>
<protein>
    <submittedName>
        <fullName evidence="2">ABC transporter permease subunit</fullName>
    </submittedName>
</protein>
<dbReference type="RefSeq" id="WP_301138103.1">
    <property type="nucleotide sequence ID" value="NZ_JAUHTQ010000006.1"/>
</dbReference>